<dbReference type="Proteomes" id="UP001596356">
    <property type="component" value="Unassembled WGS sequence"/>
</dbReference>
<dbReference type="RefSeq" id="WP_377820053.1">
    <property type="nucleotide sequence ID" value="NZ_JBHSWJ010000002.1"/>
</dbReference>
<comment type="caution">
    <text evidence="1">The sequence shown here is derived from an EMBL/GenBank/DDBJ whole genome shotgun (WGS) entry which is preliminary data.</text>
</comment>
<gene>
    <name evidence="1" type="ORF">ACFQBT_01425</name>
</gene>
<reference evidence="2" key="1">
    <citation type="journal article" date="2019" name="Int. J. Syst. Evol. Microbiol.">
        <title>The Global Catalogue of Microorganisms (GCM) 10K type strain sequencing project: providing services to taxonomists for standard genome sequencing and annotation.</title>
        <authorList>
            <consortium name="The Broad Institute Genomics Platform"/>
            <consortium name="The Broad Institute Genome Sequencing Center for Infectious Disease"/>
            <person name="Wu L."/>
            <person name="Ma J."/>
        </authorList>
    </citation>
    <scope>NUCLEOTIDE SEQUENCE [LARGE SCALE GENOMIC DNA]</scope>
    <source>
        <strain evidence="2">NBRC 106593</strain>
    </source>
</reference>
<dbReference type="GO" id="GO:0016757">
    <property type="term" value="F:glycosyltransferase activity"/>
    <property type="evidence" value="ECO:0007669"/>
    <property type="project" value="UniProtKB-KW"/>
</dbReference>
<organism evidence="1 2">
    <name type="scientific">Branchiibius cervicis</name>
    <dbReference type="NCBI Taxonomy" id="908252"/>
    <lineage>
        <taxon>Bacteria</taxon>
        <taxon>Bacillati</taxon>
        <taxon>Actinomycetota</taxon>
        <taxon>Actinomycetes</taxon>
        <taxon>Micrococcales</taxon>
        <taxon>Dermacoccaceae</taxon>
        <taxon>Branchiibius</taxon>
    </lineage>
</organism>
<keyword evidence="1" id="KW-0328">Glycosyltransferase</keyword>
<dbReference type="EC" id="2.4.-.-" evidence="1"/>
<keyword evidence="2" id="KW-1185">Reference proteome</keyword>
<keyword evidence="1" id="KW-0808">Transferase</keyword>
<dbReference type="EMBL" id="JBHSWJ010000002">
    <property type="protein sequence ID" value="MFC6712581.1"/>
    <property type="molecule type" value="Genomic_DNA"/>
</dbReference>
<evidence type="ECO:0000313" key="2">
    <source>
        <dbReference type="Proteomes" id="UP001596356"/>
    </source>
</evidence>
<sequence length="327" mass="34150">MTGDRAAVHLLVGPRRHGVVRHGHLIARAGTAELRTSRRPPEPRSVAGRRIIVQFTDRLFGTDALTAAAALEHLVATAGRSVVVLHDLPQASDGSAWQRRRAGYARVAGAADVVVVSSHHEARLLGDVAPGVRPAIIPLPVDPSPYAGCSPATPPSGWEPGWPTVGVLGYLYPGKGLEQVIDAVAGLPAQVVNLGTAAAGHEDLVPALQDRARDRGVALTVTGWLDDAAMAAAIEAVDVPIAPHQHISASGSINTWLAAGRRPIVLDSPYVRELVERLPGALQVVADVDRLTGAVRQALAQPDRTRLGEIAIGPSSAQVAARLEALA</sequence>
<accession>A0ABW2ANN9</accession>
<dbReference type="SUPFAM" id="SSF53756">
    <property type="entry name" value="UDP-Glycosyltransferase/glycogen phosphorylase"/>
    <property type="match status" value="1"/>
</dbReference>
<dbReference type="Pfam" id="PF13692">
    <property type="entry name" value="Glyco_trans_1_4"/>
    <property type="match status" value="1"/>
</dbReference>
<evidence type="ECO:0000313" key="1">
    <source>
        <dbReference type="EMBL" id="MFC6712581.1"/>
    </source>
</evidence>
<name>A0ABW2ANN9_9MICO</name>
<protein>
    <submittedName>
        <fullName evidence="1">Glycosyltransferase</fullName>
        <ecNumber evidence="1">2.4.-.-</ecNumber>
    </submittedName>
</protein>
<dbReference type="Gene3D" id="3.40.50.2000">
    <property type="entry name" value="Glycogen Phosphorylase B"/>
    <property type="match status" value="2"/>
</dbReference>
<proteinExistence type="predicted"/>